<sequence length="204" mass="22552">MTSISYRIHVIIKYIGYSKISGIWFNLESQPHVSASYAEPPVSEYGFEEEEREYLNSIHIDDDQVDNAPPSEFNHVTQPATQQAVVKPVYQQSSSASAYISKSGADAAQQLQEDLEIEVVVEETPTQEAYPSVPNVAHTIRETSITLVEESFEEPAKKTYASILRPATQQAVVKPVYQQSSSASAYISKSGADAAVDGYIFDHE</sequence>
<accession>A0A9D5AVL3</accession>
<reference evidence="1 2" key="1">
    <citation type="journal article" date="2022" name="Nat. Genet.">
        <title>Improved pea reference genome and pan-genome highlight genomic features and evolutionary characteristics.</title>
        <authorList>
            <person name="Yang T."/>
            <person name="Liu R."/>
            <person name="Luo Y."/>
            <person name="Hu S."/>
            <person name="Wang D."/>
            <person name="Wang C."/>
            <person name="Pandey M.K."/>
            <person name="Ge S."/>
            <person name="Xu Q."/>
            <person name="Li N."/>
            <person name="Li G."/>
            <person name="Huang Y."/>
            <person name="Saxena R.K."/>
            <person name="Ji Y."/>
            <person name="Li M."/>
            <person name="Yan X."/>
            <person name="He Y."/>
            <person name="Liu Y."/>
            <person name="Wang X."/>
            <person name="Xiang C."/>
            <person name="Varshney R.K."/>
            <person name="Ding H."/>
            <person name="Gao S."/>
            <person name="Zong X."/>
        </authorList>
    </citation>
    <scope>NUCLEOTIDE SEQUENCE [LARGE SCALE GENOMIC DNA]</scope>
    <source>
        <strain evidence="1 2">cv. Zhongwan 6</strain>
    </source>
</reference>
<evidence type="ECO:0000313" key="2">
    <source>
        <dbReference type="Proteomes" id="UP001058974"/>
    </source>
</evidence>
<dbReference type="AlphaFoldDB" id="A0A9D5AVL3"/>
<name>A0A9D5AVL3_PEA</name>
<keyword evidence="2" id="KW-1185">Reference proteome</keyword>
<organism evidence="1 2">
    <name type="scientific">Pisum sativum</name>
    <name type="common">Garden pea</name>
    <name type="synonym">Lathyrus oleraceus</name>
    <dbReference type="NCBI Taxonomy" id="3888"/>
    <lineage>
        <taxon>Eukaryota</taxon>
        <taxon>Viridiplantae</taxon>
        <taxon>Streptophyta</taxon>
        <taxon>Embryophyta</taxon>
        <taxon>Tracheophyta</taxon>
        <taxon>Spermatophyta</taxon>
        <taxon>Magnoliopsida</taxon>
        <taxon>eudicotyledons</taxon>
        <taxon>Gunneridae</taxon>
        <taxon>Pentapetalae</taxon>
        <taxon>rosids</taxon>
        <taxon>fabids</taxon>
        <taxon>Fabales</taxon>
        <taxon>Fabaceae</taxon>
        <taxon>Papilionoideae</taxon>
        <taxon>50 kb inversion clade</taxon>
        <taxon>NPAAA clade</taxon>
        <taxon>Hologalegina</taxon>
        <taxon>IRL clade</taxon>
        <taxon>Fabeae</taxon>
        <taxon>Lathyrus</taxon>
    </lineage>
</organism>
<comment type="caution">
    <text evidence="1">The sequence shown here is derived from an EMBL/GenBank/DDBJ whole genome shotgun (WGS) entry which is preliminary data.</text>
</comment>
<proteinExistence type="predicted"/>
<dbReference type="Proteomes" id="UP001058974">
    <property type="component" value="Chromosome 4"/>
</dbReference>
<evidence type="ECO:0000313" key="1">
    <source>
        <dbReference type="EMBL" id="KAI5420230.1"/>
    </source>
</evidence>
<dbReference type="Gramene" id="Psat04G0413900-T1">
    <property type="protein sequence ID" value="KAI5420230.1"/>
    <property type="gene ID" value="KIW84_044139"/>
</dbReference>
<dbReference type="EMBL" id="JAMSHJ010000004">
    <property type="protein sequence ID" value="KAI5420230.1"/>
    <property type="molecule type" value="Genomic_DNA"/>
</dbReference>
<protein>
    <submittedName>
        <fullName evidence="1">Uncharacterized protein</fullName>
    </submittedName>
</protein>
<gene>
    <name evidence="1" type="ORF">KIW84_044139</name>
</gene>